<evidence type="ECO:0000313" key="6">
    <source>
        <dbReference type="EMBL" id="CAD7275001.1"/>
    </source>
</evidence>
<organism evidence="6">
    <name type="scientific">Notodromas monacha</name>
    <dbReference type="NCBI Taxonomy" id="399045"/>
    <lineage>
        <taxon>Eukaryota</taxon>
        <taxon>Metazoa</taxon>
        <taxon>Ecdysozoa</taxon>
        <taxon>Arthropoda</taxon>
        <taxon>Crustacea</taxon>
        <taxon>Oligostraca</taxon>
        <taxon>Ostracoda</taxon>
        <taxon>Podocopa</taxon>
        <taxon>Podocopida</taxon>
        <taxon>Cypridocopina</taxon>
        <taxon>Cypridoidea</taxon>
        <taxon>Cyprididae</taxon>
        <taxon>Notodromas</taxon>
    </lineage>
</organism>
<dbReference type="Pfam" id="PF00501">
    <property type="entry name" value="AMP-binding"/>
    <property type="match status" value="1"/>
</dbReference>
<feature type="domain" description="AMP-dependent synthetase/ligase" evidence="5">
    <location>
        <begin position="142"/>
        <end position="519"/>
    </location>
</feature>
<dbReference type="EMBL" id="CAJPEX010000340">
    <property type="protein sequence ID" value="CAG0915153.1"/>
    <property type="molecule type" value="Genomic_DNA"/>
</dbReference>
<dbReference type="AlphaFoldDB" id="A0A7R9BIR1"/>
<dbReference type="SUPFAM" id="SSF56801">
    <property type="entry name" value="Acetyl-CoA synthetase-like"/>
    <property type="match status" value="1"/>
</dbReference>
<evidence type="ECO:0000256" key="3">
    <source>
        <dbReference type="ARBA" id="ARBA00023098"/>
    </source>
</evidence>
<dbReference type="InterPro" id="IPR042099">
    <property type="entry name" value="ANL_N_sf"/>
</dbReference>
<keyword evidence="2" id="KW-0276">Fatty acid metabolism</keyword>
<dbReference type="PANTHER" id="PTHR43272">
    <property type="entry name" value="LONG-CHAIN-FATTY-ACID--COA LIGASE"/>
    <property type="match status" value="1"/>
</dbReference>
<dbReference type="PANTHER" id="PTHR43272:SF32">
    <property type="entry name" value="AMP-DEPENDENT SYNTHETASE_LIGASE DOMAIN-CONTAINING PROTEIN"/>
    <property type="match status" value="1"/>
</dbReference>
<protein>
    <recommendedName>
        <fullName evidence="4">long-chain-fatty-acid--CoA ligase</fullName>
        <ecNumber evidence="4">6.2.1.3</ecNumber>
    </recommendedName>
</protein>
<keyword evidence="3" id="KW-0443">Lipid metabolism</keyword>
<evidence type="ECO:0000256" key="4">
    <source>
        <dbReference type="ARBA" id="ARBA00026121"/>
    </source>
</evidence>
<dbReference type="Gene3D" id="3.40.50.12780">
    <property type="entry name" value="N-terminal domain of ligase-like"/>
    <property type="match status" value="1"/>
</dbReference>
<evidence type="ECO:0000313" key="7">
    <source>
        <dbReference type="Proteomes" id="UP000678499"/>
    </source>
</evidence>
<keyword evidence="7" id="KW-1185">Reference proteome</keyword>
<dbReference type="GO" id="GO:0005783">
    <property type="term" value="C:endoplasmic reticulum"/>
    <property type="evidence" value="ECO:0007669"/>
    <property type="project" value="TreeGrafter"/>
</dbReference>
<dbReference type="InterPro" id="IPR020845">
    <property type="entry name" value="AMP-binding_CS"/>
</dbReference>
<reference evidence="6" key="1">
    <citation type="submission" date="2020-11" db="EMBL/GenBank/DDBJ databases">
        <authorList>
            <person name="Tran Van P."/>
        </authorList>
    </citation>
    <scope>NUCLEOTIDE SEQUENCE</scope>
</reference>
<keyword evidence="1" id="KW-0436">Ligase</keyword>
<evidence type="ECO:0000259" key="5">
    <source>
        <dbReference type="Pfam" id="PF00501"/>
    </source>
</evidence>
<dbReference type="EC" id="6.2.1.3" evidence="4"/>
<dbReference type="GO" id="GO:0004467">
    <property type="term" value="F:long-chain fatty acid-CoA ligase activity"/>
    <property type="evidence" value="ECO:0007669"/>
    <property type="project" value="UniProtKB-EC"/>
</dbReference>
<evidence type="ECO:0000256" key="1">
    <source>
        <dbReference type="ARBA" id="ARBA00022598"/>
    </source>
</evidence>
<dbReference type="OrthoDB" id="3633556at2759"/>
<gene>
    <name evidence="6" type="ORF">NMOB1V02_LOCUS2810</name>
</gene>
<dbReference type="EMBL" id="OA882377">
    <property type="protein sequence ID" value="CAD7275001.1"/>
    <property type="molecule type" value="Genomic_DNA"/>
</dbReference>
<accession>A0A7R9BIR1</accession>
<name>A0A7R9BIR1_9CRUS</name>
<dbReference type="GO" id="GO:0016020">
    <property type="term" value="C:membrane"/>
    <property type="evidence" value="ECO:0007669"/>
    <property type="project" value="TreeGrafter"/>
</dbReference>
<sequence length="710" mass="77575">MEDTDSVESIRLNGSTKRVFIPNGSSKHDSTGILPGLTQFVEMGKVGQEDQNCSGVLSTDLVEADMTLGGPNQLLPAESFWTSSPNGTVKLRMGKSGREAAAPVSVPTILMRTVKKYPDVIALRQRKDDRQVFKLIIFCFIKLGLPERGGVCILGFNSPEWFIADYGTIFAGGLVAGLYTTNSSDACLHCALNCSASIFVVENEKQLEKVLKIRPHLSELKAIVQYTGEVSSPGVLSWKQLLEIGIDEDDTALEERLKKISVNSGCTIIYTSGTTGPPKGALLSHDNITFTAGCAIEVANLTMLSEQVVSYLPLSHIAAQLFDLHLPASIAATVTFADPDALKGSLTKTLKEVRPTLFLGVPRVYEKMQEKMLEVGGQVTGWKRSLANWAKATAVNYHSHRMSHDGQAPWSPSFLLARSLVLKKVKGALGLDRMKIMISGAAPISKEVLEYFLSLDLPIQQVYGMSECTGPNNFERFEAMTVGSVGEVIPGVLSKINDPDEKGNGEIIIKGRSVFMGYLQQPEKTKEIIDDDGWLHSGDIGCVDERKRFFITGRIKELIITAGGENIPPVVIEEQVLKELPVLSNAMLIGDRRKFLTMLVTLKVVVDVDSGESCDELLPVALDWCRKVGSSAKRASEILNGPDQKVLAGIQAGIDRYNRNSVSQAQRIGKWKLLPKDFTQLGGELGPTMKLIRPSVVEKYAKEIDEMYAV</sequence>
<dbReference type="PROSITE" id="PS00455">
    <property type="entry name" value="AMP_BINDING"/>
    <property type="match status" value="1"/>
</dbReference>
<dbReference type="InterPro" id="IPR000873">
    <property type="entry name" value="AMP-dep_synth/lig_dom"/>
</dbReference>
<evidence type="ECO:0000256" key="2">
    <source>
        <dbReference type="ARBA" id="ARBA00022832"/>
    </source>
</evidence>
<dbReference type="Proteomes" id="UP000678499">
    <property type="component" value="Unassembled WGS sequence"/>
</dbReference>
<proteinExistence type="predicted"/>